<proteinExistence type="predicted"/>
<gene>
    <name evidence="7" type="ORF">RB636_28275</name>
</gene>
<dbReference type="Pfam" id="PF08100">
    <property type="entry name" value="Dimerisation"/>
    <property type="match status" value="1"/>
</dbReference>
<dbReference type="Gene3D" id="1.10.10.10">
    <property type="entry name" value="Winged helix-like DNA-binding domain superfamily/Winged helix DNA-binding domain"/>
    <property type="match status" value="1"/>
</dbReference>
<accession>A0ABU7WZY7</accession>
<dbReference type="InterPro" id="IPR029063">
    <property type="entry name" value="SAM-dependent_MTases_sf"/>
</dbReference>
<keyword evidence="3" id="KW-0949">S-adenosyl-L-methionine</keyword>
<evidence type="ECO:0000259" key="6">
    <source>
        <dbReference type="Pfam" id="PF08100"/>
    </source>
</evidence>
<evidence type="ECO:0000259" key="5">
    <source>
        <dbReference type="Pfam" id="PF00891"/>
    </source>
</evidence>
<dbReference type="InterPro" id="IPR036388">
    <property type="entry name" value="WH-like_DNA-bd_sf"/>
</dbReference>
<dbReference type="PROSITE" id="PS51683">
    <property type="entry name" value="SAM_OMT_II"/>
    <property type="match status" value="1"/>
</dbReference>
<dbReference type="RefSeq" id="WP_331788605.1">
    <property type="nucleotide sequence ID" value="NZ_JAVFKM010000016.1"/>
</dbReference>
<dbReference type="Gene3D" id="3.40.50.150">
    <property type="entry name" value="Vaccinia Virus protein VP39"/>
    <property type="match status" value="1"/>
</dbReference>
<keyword evidence="4" id="KW-0732">Signal</keyword>
<feature type="domain" description="O-methyltransferase C-terminal" evidence="5">
    <location>
        <begin position="113"/>
        <end position="327"/>
    </location>
</feature>
<name>A0ABU7WZY7_9ACTN</name>
<keyword evidence="8" id="KW-1185">Reference proteome</keyword>
<evidence type="ECO:0000256" key="4">
    <source>
        <dbReference type="SAM" id="SignalP"/>
    </source>
</evidence>
<keyword evidence="2" id="KW-0808">Transferase</keyword>
<dbReference type="Pfam" id="PF00891">
    <property type="entry name" value="Methyltransf_2"/>
    <property type="match status" value="1"/>
</dbReference>
<evidence type="ECO:0000256" key="2">
    <source>
        <dbReference type="ARBA" id="ARBA00022679"/>
    </source>
</evidence>
<organism evidence="7 8">
    <name type="scientific">Streptomyces chrestomyceticus</name>
    <dbReference type="NCBI Taxonomy" id="68185"/>
    <lineage>
        <taxon>Bacteria</taxon>
        <taxon>Bacillati</taxon>
        <taxon>Actinomycetota</taxon>
        <taxon>Actinomycetes</taxon>
        <taxon>Kitasatosporales</taxon>
        <taxon>Streptomycetaceae</taxon>
        <taxon>Streptomyces</taxon>
    </lineage>
</organism>
<protein>
    <submittedName>
        <fullName evidence="7">Methyltransferase</fullName>
    </submittedName>
</protein>
<feature type="chain" id="PRO_5047456583" evidence="4">
    <location>
        <begin position="27"/>
        <end position="347"/>
    </location>
</feature>
<dbReference type="Proteomes" id="UP001348265">
    <property type="component" value="Unassembled WGS sequence"/>
</dbReference>
<dbReference type="SUPFAM" id="SSF53335">
    <property type="entry name" value="S-adenosyl-L-methionine-dependent methyltransferases"/>
    <property type="match status" value="1"/>
</dbReference>
<keyword evidence="1 7" id="KW-0489">Methyltransferase</keyword>
<dbReference type="InterPro" id="IPR036390">
    <property type="entry name" value="WH_DNA-bd_sf"/>
</dbReference>
<dbReference type="InterPro" id="IPR016461">
    <property type="entry name" value="COMT-like"/>
</dbReference>
<sequence length="347" mass="36693">MTDWGTGMSLMNLLMGAMASSAVGTAAELGIADALADGPATAAELAKTVEADTDSLDSVLQALTALGVFTRDADGRYANSPMSEPLRSDHPDSVRHLATLLCGLYGQAATGGLTQAVRAGTSVMPCTFGVGLYEYLDRHPDTARIFDLAMQDWTRPIATLLADKLPLDDVHTVVDVGGGNGTLLQALLSAHPHLNGICADRPDTCDRAQRTLAASQQADLARRLTFRPTDILQDVPTGGDLYVIKNVLHDWNTTTSVQILRNIHTAMTATPRASAGTPPKLLIIDPLAEHDSGAAFRNVIKMVVGEPRTRSRSAADIRREATEAGFEVLSITPCPADLSVITCVPAS</sequence>
<evidence type="ECO:0000256" key="1">
    <source>
        <dbReference type="ARBA" id="ARBA00022603"/>
    </source>
</evidence>
<feature type="domain" description="O-methyltransferase dimerisation" evidence="6">
    <location>
        <begin position="11"/>
        <end position="84"/>
    </location>
</feature>
<reference evidence="7 8" key="1">
    <citation type="submission" date="2023-08" db="EMBL/GenBank/DDBJ databases">
        <authorList>
            <person name="Sharma P."/>
            <person name="Verma V."/>
            <person name="Mohan M.K."/>
            <person name="Dubey A.K."/>
        </authorList>
    </citation>
    <scope>NUCLEOTIDE SEQUENCE [LARGE SCALE GENOMIC DNA]</scope>
    <source>
        <strain evidence="7 8">ADP4</strain>
    </source>
</reference>
<evidence type="ECO:0000313" key="7">
    <source>
        <dbReference type="EMBL" id="MEF3117075.1"/>
    </source>
</evidence>
<dbReference type="PIRSF" id="PIRSF005739">
    <property type="entry name" value="O-mtase"/>
    <property type="match status" value="1"/>
</dbReference>
<dbReference type="EMBL" id="JAVFKM010000016">
    <property type="protein sequence ID" value="MEF3117075.1"/>
    <property type="molecule type" value="Genomic_DNA"/>
</dbReference>
<feature type="signal peptide" evidence="4">
    <location>
        <begin position="1"/>
        <end position="26"/>
    </location>
</feature>
<dbReference type="Gene3D" id="1.10.287.1350">
    <property type="match status" value="1"/>
</dbReference>
<dbReference type="GO" id="GO:0032259">
    <property type="term" value="P:methylation"/>
    <property type="evidence" value="ECO:0007669"/>
    <property type="project" value="UniProtKB-KW"/>
</dbReference>
<comment type="caution">
    <text evidence="7">The sequence shown here is derived from an EMBL/GenBank/DDBJ whole genome shotgun (WGS) entry which is preliminary data.</text>
</comment>
<dbReference type="PANTHER" id="PTHR43712:SF2">
    <property type="entry name" value="O-METHYLTRANSFERASE CICE"/>
    <property type="match status" value="1"/>
</dbReference>
<dbReference type="GO" id="GO:0008168">
    <property type="term" value="F:methyltransferase activity"/>
    <property type="evidence" value="ECO:0007669"/>
    <property type="project" value="UniProtKB-KW"/>
</dbReference>
<dbReference type="InterPro" id="IPR012967">
    <property type="entry name" value="COMT_dimerisation"/>
</dbReference>
<dbReference type="PANTHER" id="PTHR43712">
    <property type="entry name" value="PUTATIVE (AFU_ORTHOLOGUE AFUA_4G14580)-RELATED"/>
    <property type="match status" value="1"/>
</dbReference>
<dbReference type="InterPro" id="IPR001077">
    <property type="entry name" value="COMT_C"/>
</dbReference>
<evidence type="ECO:0000313" key="8">
    <source>
        <dbReference type="Proteomes" id="UP001348265"/>
    </source>
</evidence>
<evidence type="ECO:0000256" key="3">
    <source>
        <dbReference type="ARBA" id="ARBA00022691"/>
    </source>
</evidence>
<dbReference type="SUPFAM" id="SSF46785">
    <property type="entry name" value="Winged helix' DNA-binding domain"/>
    <property type="match status" value="1"/>
</dbReference>